<feature type="chain" id="PRO_5012256415" description="DUF4374 domain-containing protein" evidence="1">
    <location>
        <begin position="24"/>
        <end position="412"/>
    </location>
</feature>
<dbReference type="OrthoDB" id="738440at2"/>
<keyword evidence="3" id="KW-1185">Reference proteome</keyword>
<proteinExistence type="predicted"/>
<dbReference type="AlphaFoldDB" id="A0A1T5EB34"/>
<feature type="signal peptide" evidence="1">
    <location>
        <begin position="1"/>
        <end position="23"/>
    </location>
</feature>
<dbReference type="EMBL" id="FUZA01000002">
    <property type="protein sequence ID" value="SKB81091.1"/>
    <property type="molecule type" value="Genomic_DNA"/>
</dbReference>
<accession>A0A1T5EB34</accession>
<keyword evidence="1" id="KW-0732">Signal</keyword>
<sequence>MKTSLFKFIFFFFAASIFVGCSSSDDPDTPAPGEKEKFVLMTTTSRFDAGFLTPVDGLPSGSIQNNNPKTLQVANAFGFRTFGKWLFNRSNAAGDEGLQKYSMNADGSLKDEGFIAGSTQYLVVNETSGYYLDPTRGTLKLQKFNPSTMLRTGEIDLSSLKKAGVEYQSIGQHTMAAKEGKLYVGITYGTTALGGYGDDLYNTVEFAVLDIATDKYEKTIKYDGLRSIGWGSSGNKMWSIGDDGALYLYATGLGKMQFVNPTIIRIKKGETDFDTTWKFTTQNIRAGNSIATALIKGGKLYFELASTPLKPDYSNLTASIFEYYTYDMTTQQVTKIEGMPLHDYAYANEQAITEIDGKVYLWVRNGTVTNSGNTTVTTVNEDGYYVVDGNKATSAFKVAHDGSIQGFAKLAD</sequence>
<evidence type="ECO:0008006" key="4">
    <source>
        <dbReference type="Google" id="ProtNLM"/>
    </source>
</evidence>
<name>A0A1T5EB34_9BACT</name>
<evidence type="ECO:0000313" key="2">
    <source>
        <dbReference type="EMBL" id="SKB81091.1"/>
    </source>
</evidence>
<dbReference type="PROSITE" id="PS51257">
    <property type="entry name" value="PROKAR_LIPOPROTEIN"/>
    <property type="match status" value="1"/>
</dbReference>
<evidence type="ECO:0000256" key="1">
    <source>
        <dbReference type="SAM" id="SignalP"/>
    </source>
</evidence>
<gene>
    <name evidence="2" type="ORF">SAMN05660293_02284</name>
</gene>
<dbReference type="STRING" id="651661.SAMN05660293_02284"/>
<dbReference type="Proteomes" id="UP000190897">
    <property type="component" value="Unassembled WGS sequence"/>
</dbReference>
<organism evidence="2 3">
    <name type="scientific">Dyadobacter psychrophilus</name>
    <dbReference type="NCBI Taxonomy" id="651661"/>
    <lineage>
        <taxon>Bacteria</taxon>
        <taxon>Pseudomonadati</taxon>
        <taxon>Bacteroidota</taxon>
        <taxon>Cytophagia</taxon>
        <taxon>Cytophagales</taxon>
        <taxon>Spirosomataceae</taxon>
        <taxon>Dyadobacter</taxon>
    </lineage>
</organism>
<dbReference type="RefSeq" id="WP_141110269.1">
    <property type="nucleotide sequence ID" value="NZ_FUZA01000002.1"/>
</dbReference>
<evidence type="ECO:0000313" key="3">
    <source>
        <dbReference type="Proteomes" id="UP000190897"/>
    </source>
</evidence>
<reference evidence="3" key="1">
    <citation type="submission" date="2017-02" db="EMBL/GenBank/DDBJ databases">
        <authorList>
            <person name="Varghese N."/>
            <person name="Submissions S."/>
        </authorList>
    </citation>
    <scope>NUCLEOTIDE SEQUENCE [LARGE SCALE GENOMIC DNA]</scope>
    <source>
        <strain evidence="3">DSM 22270</strain>
    </source>
</reference>
<protein>
    <recommendedName>
        <fullName evidence="4">DUF4374 domain-containing protein</fullName>
    </recommendedName>
</protein>